<dbReference type="Proteomes" id="UP001368500">
    <property type="component" value="Unassembled WGS sequence"/>
</dbReference>
<keyword evidence="3 4" id="KW-0443">Lipid metabolism</keyword>
<proteinExistence type="predicted"/>
<dbReference type="PANTHER" id="PTHR14226:SF76">
    <property type="entry name" value="NTE FAMILY PROTEIN RSSA"/>
    <property type="match status" value="1"/>
</dbReference>
<comment type="caution">
    <text evidence="4">Lacks conserved residue(s) required for the propagation of feature annotation.</text>
</comment>
<dbReference type="InterPro" id="IPR016035">
    <property type="entry name" value="Acyl_Trfase/lysoPLipase"/>
</dbReference>
<evidence type="ECO:0000313" key="6">
    <source>
        <dbReference type="EMBL" id="MEK8024567.1"/>
    </source>
</evidence>
<evidence type="ECO:0000256" key="4">
    <source>
        <dbReference type="PROSITE-ProRule" id="PRU01161"/>
    </source>
</evidence>
<feature type="domain" description="PNPLA" evidence="5">
    <location>
        <begin position="39"/>
        <end position="206"/>
    </location>
</feature>
<organism evidence="6 7">
    <name type="scientific">Pseudaquabacterium rugosum</name>
    <dbReference type="NCBI Taxonomy" id="2984194"/>
    <lineage>
        <taxon>Bacteria</taxon>
        <taxon>Pseudomonadati</taxon>
        <taxon>Pseudomonadota</taxon>
        <taxon>Betaproteobacteria</taxon>
        <taxon>Burkholderiales</taxon>
        <taxon>Sphaerotilaceae</taxon>
        <taxon>Pseudaquabacterium</taxon>
    </lineage>
</organism>
<dbReference type="SUPFAM" id="SSF52151">
    <property type="entry name" value="FabD/lysophospholipase-like"/>
    <property type="match status" value="1"/>
</dbReference>
<reference evidence="6 7" key="1">
    <citation type="submission" date="2024-04" db="EMBL/GenBank/DDBJ databases">
        <title>Novel species of the genus Ideonella isolated from streams.</title>
        <authorList>
            <person name="Lu H."/>
        </authorList>
    </citation>
    <scope>NUCLEOTIDE SEQUENCE [LARGE SCALE GENOMIC DNA]</scope>
    <source>
        <strain evidence="6 7">BYS139W</strain>
    </source>
</reference>
<sequence length="300" mass="31404">MLAVLAACATVEEHPCRTCDEPREGLLALPPATRPRMALVLSGGSARGFAHVGVIRVLQAQGVEPDIVVGSSAGAIVAVGWASGLNAPQLTEAARALEMSTFADFTLPDLGLPVLGGERGWVRGERLRRWIDQVAGGRPLEALPRRVAVVATDLQSGRPVAFTHGSAGLAVQASAAVPGVFVPPLIGGRPYVDGQVSSPVPVTLARSLGAEVVIAVDATFPPEHAEIAHTVGVLSQAFTIATQRVKMHELAQADLVITPQIRTASQLGLADREWLMRAGEHAAQEALPRLRGLLSPGYRP</sequence>
<feature type="active site" description="Nucleophile" evidence="4">
    <location>
        <position position="72"/>
    </location>
</feature>
<dbReference type="InterPro" id="IPR050301">
    <property type="entry name" value="NTE"/>
</dbReference>
<evidence type="ECO:0000259" key="5">
    <source>
        <dbReference type="PROSITE" id="PS51635"/>
    </source>
</evidence>
<accession>A0ABU9B3W0</accession>
<protein>
    <submittedName>
        <fullName evidence="6">Patatin-like phospholipase family protein</fullName>
    </submittedName>
</protein>
<dbReference type="Gene3D" id="3.40.1090.10">
    <property type="entry name" value="Cytosolic phospholipase A2 catalytic domain"/>
    <property type="match status" value="2"/>
</dbReference>
<dbReference type="Pfam" id="PF01734">
    <property type="entry name" value="Patatin"/>
    <property type="match status" value="1"/>
</dbReference>
<feature type="active site" description="Proton acceptor" evidence="4">
    <location>
        <position position="193"/>
    </location>
</feature>
<feature type="short sequence motif" description="GXSXG" evidence="4">
    <location>
        <begin position="70"/>
        <end position="74"/>
    </location>
</feature>
<dbReference type="EMBL" id="JBBUTF010000002">
    <property type="protein sequence ID" value="MEK8024567.1"/>
    <property type="molecule type" value="Genomic_DNA"/>
</dbReference>
<dbReference type="PANTHER" id="PTHR14226">
    <property type="entry name" value="NEUROPATHY TARGET ESTERASE/SWISS CHEESE D.MELANOGASTER"/>
    <property type="match status" value="1"/>
</dbReference>
<comment type="caution">
    <text evidence="6">The sequence shown here is derived from an EMBL/GenBank/DDBJ whole genome shotgun (WGS) entry which is preliminary data.</text>
</comment>
<dbReference type="InterPro" id="IPR002641">
    <property type="entry name" value="PNPLA_dom"/>
</dbReference>
<dbReference type="PROSITE" id="PS51635">
    <property type="entry name" value="PNPLA"/>
    <property type="match status" value="1"/>
</dbReference>
<evidence type="ECO:0000256" key="3">
    <source>
        <dbReference type="ARBA" id="ARBA00023098"/>
    </source>
</evidence>
<keyword evidence="7" id="KW-1185">Reference proteome</keyword>
<name>A0ABU9B3W0_9BURK</name>
<keyword evidence="1 4" id="KW-0378">Hydrolase</keyword>
<gene>
    <name evidence="6" type="ORF">AACH11_01120</name>
</gene>
<evidence type="ECO:0000313" key="7">
    <source>
        <dbReference type="Proteomes" id="UP001368500"/>
    </source>
</evidence>
<evidence type="ECO:0000256" key="1">
    <source>
        <dbReference type="ARBA" id="ARBA00022801"/>
    </source>
</evidence>
<dbReference type="RefSeq" id="WP_341372347.1">
    <property type="nucleotide sequence ID" value="NZ_JBBUTF010000002.1"/>
</dbReference>
<keyword evidence="2 4" id="KW-0442">Lipid degradation</keyword>
<evidence type="ECO:0000256" key="2">
    <source>
        <dbReference type="ARBA" id="ARBA00022963"/>
    </source>
</evidence>